<feature type="domain" description="Blue (type 1) copper" evidence="3">
    <location>
        <begin position="47"/>
        <end position="127"/>
    </location>
</feature>
<dbReference type="InterPro" id="IPR000923">
    <property type="entry name" value="BlueCu_1"/>
</dbReference>
<name>A0AAE3NVK1_9BACT</name>
<dbReference type="Proteomes" id="UP001221302">
    <property type="component" value="Unassembled WGS sequence"/>
</dbReference>
<keyword evidence="1" id="KW-0479">Metal-binding</keyword>
<evidence type="ECO:0000256" key="2">
    <source>
        <dbReference type="ARBA" id="ARBA00023008"/>
    </source>
</evidence>
<dbReference type="InterPro" id="IPR008972">
    <property type="entry name" value="Cupredoxin"/>
</dbReference>
<keyword evidence="2" id="KW-0186">Copper</keyword>
<gene>
    <name evidence="4" type="ORF">P0M35_05715</name>
</gene>
<evidence type="ECO:0000259" key="3">
    <source>
        <dbReference type="Pfam" id="PF00127"/>
    </source>
</evidence>
<dbReference type="Gene3D" id="2.60.40.420">
    <property type="entry name" value="Cupredoxins - blue copper proteins"/>
    <property type="match status" value="1"/>
</dbReference>
<reference evidence="4" key="1">
    <citation type="submission" date="2023-03" db="EMBL/GenBank/DDBJ databases">
        <title>Stygiobacter electus gen. nov., sp. nov., facultatively anaerobic thermotolerant bacterium of the class Ignavibacteria from a well of Yessentuki mineral water deposit.</title>
        <authorList>
            <person name="Podosokorskaya O.A."/>
            <person name="Elcheninov A.G."/>
            <person name="Petrova N.F."/>
            <person name="Zavarzina D.G."/>
            <person name="Kublanov I.V."/>
            <person name="Merkel A.Y."/>
        </authorList>
    </citation>
    <scope>NUCLEOTIDE SEQUENCE</scope>
    <source>
        <strain evidence="4">09-Me</strain>
    </source>
</reference>
<accession>A0AAE3NVK1</accession>
<evidence type="ECO:0000256" key="1">
    <source>
        <dbReference type="ARBA" id="ARBA00022723"/>
    </source>
</evidence>
<protein>
    <submittedName>
        <fullName evidence="4">Plastocyanin/azurin family copper-binding protein</fullName>
    </submittedName>
</protein>
<organism evidence="4 5">
    <name type="scientific">Stygiobacter electus</name>
    <dbReference type="NCBI Taxonomy" id="3032292"/>
    <lineage>
        <taxon>Bacteria</taxon>
        <taxon>Pseudomonadati</taxon>
        <taxon>Ignavibacteriota</taxon>
        <taxon>Ignavibacteria</taxon>
        <taxon>Ignavibacteriales</taxon>
        <taxon>Melioribacteraceae</taxon>
        <taxon>Stygiobacter</taxon>
    </lineage>
</organism>
<dbReference type="PANTHER" id="PTHR36507">
    <property type="entry name" value="BLL1555 PROTEIN"/>
    <property type="match status" value="1"/>
</dbReference>
<dbReference type="EMBL" id="JARGDL010000005">
    <property type="protein sequence ID" value="MDF1611636.1"/>
    <property type="molecule type" value="Genomic_DNA"/>
</dbReference>
<dbReference type="GO" id="GO:0009055">
    <property type="term" value="F:electron transfer activity"/>
    <property type="evidence" value="ECO:0007669"/>
    <property type="project" value="InterPro"/>
</dbReference>
<dbReference type="RefSeq" id="WP_321535403.1">
    <property type="nucleotide sequence ID" value="NZ_JARGDL010000005.1"/>
</dbReference>
<dbReference type="AlphaFoldDB" id="A0AAE3NVK1"/>
<keyword evidence="5" id="KW-1185">Reference proteome</keyword>
<dbReference type="InterPro" id="IPR052721">
    <property type="entry name" value="ET_Amicyanin"/>
</dbReference>
<comment type="caution">
    <text evidence="4">The sequence shown here is derived from an EMBL/GenBank/DDBJ whole genome shotgun (WGS) entry which is preliminary data.</text>
</comment>
<dbReference type="Pfam" id="PF00127">
    <property type="entry name" value="Copper-bind"/>
    <property type="match status" value="1"/>
</dbReference>
<dbReference type="SUPFAM" id="SSF49503">
    <property type="entry name" value="Cupredoxins"/>
    <property type="match status" value="1"/>
</dbReference>
<dbReference type="PANTHER" id="PTHR36507:SF1">
    <property type="entry name" value="BLL1555 PROTEIN"/>
    <property type="match status" value="1"/>
</dbReference>
<evidence type="ECO:0000313" key="4">
    <source>
        <dbReference type="EMBL" id="MDF1611636.1"/>
    </source>
</evidence>
<dbReference type="GO" id="GO:0005507">
    <property type="term" value="F:copper ion binding"/>
    <property type="evidence" value="ECO:0007669"/>
    <property type="project" value="InterPro"/>
</dbReference>
<sequence>MDNQINYFRKIIPLVVLILAIGMTGCYKNDYGTDNSGTPIQNEVWLQNISFNPATINVSVGAKVTWTNKDNTIHTVTSGTPGSPNGIFDSGDIGKGGTFTYTFNTKGTFNYYCKPHSSSMRGTVIVQ</sequence>
<proteinExistence type="predicted"/>
<evidence type="ECO:0000313" key="5">
    <source>
        <dbReference type="Proteomes" id="UP001221302"/>
    </source>
</evidence>